<dbReference type="Pfam" id="PF00931">
    <property type="entry name" value="NB-ARC"/>
    <property type="match status" value="1"/>
</dbReference>
<dbReference type="SUPFAM" id="SSF52058">
    <property type="entry name" value="L domain-like"/>
    <property type="match status" value="1"/>
</dbReference>
<dbReference type="GO" id="GO:0006952">
    <property type="term" value="P:defense response"/>
    <property type="evidence" value="ECO:0007669"/>
    <property type="project" value="UniProtKB-KW"/>
</dbReference>
<dbReference type="InterPro" id="IPR038005">
    <property type="entry name" value="RX-like_CC"/>
</dbReference>
<keyword evidence="11" id="KW-1185">Reference proteome</keyword>
<keyword evidence="5" id="KW-0611">Plant defense</keyword>
<dbReference type="InterPro" id="IPR002182">
    <property type="entry name" value="NB-ARC"/>
</dbReference>
<evidence type="ECO:0000259" key="7">
    <source>
        <dbReference type="Pfam" id="PF00931"/>
    </source>
</evidence>
<keyword evidence="2" id="KW-0433">Leucine-rich repeat</keyword>
<protein>
    <submittedName>
        <fullName evidence="10">Disease resistance protein RGA1</fullName>
    </submittedName>
</protein>
<evidence type="ECO:0000259" key="9">
    <source>
        <dbReference type="Pfam" id="PF23598"/>
    </source>
</evidence>
<dbReference type="GO" id="GO:0005524">
    <property type="term" value="F:ATP binding"/>
    <property type="evidence" value="ECO:0007669"/>
    <property type="project" value="UniProtKB-KW"/>
</dbReference>
<sequence length="694" mass="78762">MADAGVSMVLNRLAPLIEKRVREEVSLLLNADKEAQSLSLKLKKIHEVLEDAERKGEVDPRVKSWLDKLQDIAYDIDDAVDEWELENIRQQLQDDGIDSWEKKVSAFLQSVCLCFKQTLERRAIALRIKGINKRLDSVAQENENEFKFIPNLGRASDEDFKRTITTSYVDVSEIHGRDHDKETLVSELLSESSSRDGVQTISVVGSGGMGKSSLAQLVCADISVKNQFKPRMWACVSDPFDEIKIAKAILEVADRSSSSLTQPQALLQSIERLISGQKFLLVLDDAWEKDESKWRPLRACLKNGAPGSRILVTTRNRKVAEAVGSTYMHSLEPLSDSYCWSILSQIAFKGKGEVERELLKETGLEIAKKCKGLPLAARIVGGLLHSKDSPQEWEDVLESEMWEEVMRKEYLFPLLRLSYNELSPAGNTGCILPEYSPSHHIGPKDDTNLGPFRIWEAEQLRSCFCNENGIPQNLFSCLKQVRLLSLRDCNLTEIPKEIGNLIHIRYLDISYNYDMKDLPESIYDLYYLETLDIECCISLSGLPDHGIHKLINLRHLLNFGSTSFDFGFPQGLEKLTNLRTLNEFNASGINMGCLKGLNRLGGTLRIKLWGEIIDEVEAKKADLESKKRIQTLILNVEGAARTQIVEALRPHRNLQILQRLHSRYNPETGQDWTLLSHIHRVDFVEDSEKEDHDY</sequence>
<feature type="domain" description="Disease resistance N-terminal" evidence="8">
    <location>
        <begin position="6"/>
        <end position="99"/>
    </location>
</feature>
<evidence type="ECO:0000256" key="3">
    <source>
        <dbReference type="ARBA" id="ARBA00022737"/>
    </source>
</evidence>
<feature type="domain" description="Disease resistance R13L4/SHOC-2-like LRR" evidence="9">
    <location>
        <begin position="459"/>
        <end position="658"/>
    </location>
</feature>
<name>A0AAE1X5C9_9LAMI</name>
<feature type="domain" description="NB-ARC" evidence="7">
    <location>
        <begin position="185"/>
        <end position="351"/>
    </location>
</feature>
<dbReference type="InterPro" id="IPR041118">
    <property type="entry name" value="Rx_N"/>
</dbReference>
<evidence type="ECO:0000256" key="4">
    <source>
        <dbReference type="ARBA" id="ARBA00022741"/>
    </source>
</evidence>
<dbReference type="CDD" id="cd14798">
    <property type="entry name" value="RX-CC_like"/>
    <property type="match status" value="1"/>
</dbReference>
<dbReference type="GO" id="GO:0043531">
    <property type="term" value="F:ADP binding"/>
    <property type="evidence" value="ECO:0007669"/>
    <property type="project" value="InterPro"/>
</dbReference>
<dbReference type="InterPro" id="IPR027417">
    <property type="entry name" value="P-loop_NTPase"/>
</dbReference>
<proteinExistence type="inferred from homology"/>
<accession>A0AAE1X5C9</accession>
<evidence type="ECO:0000313" key="11">
    <source>
        <dbReference type="Proteomes" id="UP001289374"/>
    </source>
</evidence>
<reference evidence="10" key="2">
    <citation type="journal article" date="2024" name="Plant">
        <title>Genomic evolution and insights into agronomic trait innovations of Sesamum species.</title>
        <authorList>
            <person name="Miao H."/>
            <person name="Wang L."/>
            <person name="Qu L."/>
            <person name="Liu H."/>
            <person name="Sun Y."/>
            <person name="Le M."/>
            <person name="Wang Q."/>
            <person name="Wei S."/>
            <person name="Zheng Y."/>
            <person name="Lin W."/>
            <person name="Duan Y."/>
            <person name="Cao H."/>
            <person name="Xiong S."/>
            <person name="Wang X."/>
            <person name="Wei L."/>
            <person name="Li C."/>
            <person name="Ma Q."/>
            <person name="Ju M."/>
            <person name="Zhao R."/>
            <person name="Li G."/>
            <person name="Mu C."/>
            <person name="Tian Q."/>
            <person name="Mei H."/>
            <person name="Zhang T."/>
            <person name="Gao T."/>
            <person name="Zhang H."/>
        </authorList>
    </citation>
    <scope>NUCLEOTIDE SEQUENCE</scope>
    <source>
        <strain evidence="10">K16</strain>
    </source>
</reference>
<dbReference type="AlphaFoldDB" id="A0AAE1X5C9"/>
<dbReference type="Proteomes" id="UP001289374">
    <property type="component" value="Unassembled WGS sequence"/>
</dbReference>
<dbReference type="EMBL" id="JACGWL010000003">
    <property type="protein sequence ID" value="KAK4405609.1"/>
    <property type="molecule type" value="Genomic_DNA"/>
</dbReference>
<dbReference type="PANTHER" id="PTHR36766:SF45">
    <property type="entry name" value="NB-ARC DOMAIN-CONTAINING PROTEIN"/>
    <property type="match status" value="1"/>
</dbReference>
<keyword evidence="3" id="KW-0677">Repeat</keyword>
<dbReference type="InterPro" id="IPR042197">
    <property type="entry name" value="Apaf_helical"/>
</dbReference>
<dbReference type="Gene3D" id="1.10.8.430">
    <property type="entry name" value="Helical domain of apoptotic protease-activating factors"/>
    <property type="match status" value="1"/>
</dbReference>
<keyword evidence="4" id="KW-0547">Nucleotide-binding</keyword>
<dbReference type="Pfam" id="PF18052">
    <property type="entry name" value="Rx_N"/>
    <property type="match status" value="1"/>
</dbReference>
<dbReference type="PRINTS" id="PR00364">
    <property type="entry name" value="DISEASERSIST"/>
</dbReference>
<dbReference type="GO" id="GO:0051707">
    <property type="term" value="P:response to other organism"/>
    <property type="evidence" value="ECO:0007669"/>
    <property type="project" value="UniProtKB-ARBA"/>
</dbReference>
<evidence type="ECO:0000256" key="1">
    <source>
        <dbReference type="ARBA" id="ARBA00008894"/>
    </source>
</evidence>
<keyword evidence="6" id="KW-0067">ATP-binding</keyword>
<dbReference type="Gene3D" id="1.20.5.4130">
    <property type="match status" value="1"/>
</dbReference>
<evidence type="ECO:0000313" key="10">
    <source>
        <dbReference type="EMBL" id="KAK4405609.1"/>
    </source>
</evidence>
<dbReference type="InterPro" id="IPR055414">
    <property type="entry name" value="LRR_R13L4/SHOC2-like"/>
</dbReference>
<comment type="caution">
    <text evidence="10">The sequence shown here is derived from an EMBL/GenBank/DDBJ whole genome shotgun (WGS) entry which is preliminary data.</text>
</comment>
<organism evidence="10 11">
    <name type="scientific">Sesamum angolense</name>
    <dbReference type="NCBI Taxonomy" id="2727404"/>
    <lineage>
        <taxon>Eukaryota</taxon>
        <taxon>Viridiplantae</taxon>
        <taxon>Streptophyta</taxon>
        <taxon>Embryophyta</taxon>
        <taxon>Tracheophyta</taxon>
        <taxon>Spermatophyta</taxon>
        <taxon>Magnoliopsida</taxon>
        <taxon>eudicotyledons</taxon>
        <taxon>Gunneridae</taxon>
        <taxon>Pentapetalae</taxon>
        <taxon>asterids</taxon>
        <taxon>lamiids</taxon>
        <taxon>Lamiales</taxon>
        <taxon>Pedaliaceae</taxon>
        <taxon>Sesamum</taxon>
    </lineage>
</organism>
<reference evidence="10" key="1">
    <citation type="submission" date="2020-06" db="EMBL/GenBank/DDBJ databases">
        <authorList>
            <person name="Li T."/>
            <person name="Hu X."/>
            <person name="Zhang T."/>
            <person name="Song X."/>
            <person name="Zhang H."/>
            <person name="Dai N."/>
            <person name="Sheng W."/>
            <person name="Hou X."/>
            <person name="Wei L."/>
        </authorList>
    </citation>
    <scope>NUCLEOTIDE SEQUENCE</scope>
    <source>
        <strain evidence="10">K16</strain>
        <tissue evidence="10">Leaf</tissue>
    </source>
</reference>
<gene>
    <name evidence="10" type="ORF">Sango_0567400</name>
</gene>
<dbReference type="Gene3D" id="3.40.50.300">
    <property type="entry name" value="P-loop containing nucleotide triphosphate hydrolases"/>
    <property type="match status" value="1"/>
</dbReference>
<dbReference type="Gene3D" id="3.80.10.10">
    <property type="entry name" value="Ribonuclease Inhibitor"/>
    <property type="match status" value="1"/>
</dbReference>
<evidence type="ECO:0000256" key="2">
    <source>
        <dbReference type="ARBA" id="ARBA00022614"/>
    </source>
</evidence>
<evidence type="ECO:0000256" key="5">
    <source>
        <dbReference type="ARBA" id="ARBA00022821"/>
    </source>
</evidence>
<dbReference type="Pfam" id="PF23598">
    <property type="entry name" value="LRR_14"/>
    <property type="match status" value="1"/>
</dbReference>
<evidence type="ECO:0000259" key="8">
    <source>
        <dbReference type="Pfam" id="PF18052"/>
    </source>
</evidence>
<evidence type="ECO:0000256" key="6">
    <source>
        <dbReference type="ARBA" id="ARBA00022840"/>
    </source>
</evidence>
<dbReference type="PANTHER" id="PTHR36766">
    <property type="entry name" value="PLANT BROAD-SPECTRUM MILDEW RESISTANCE PROTEIN RPW8"/>
    <property type="match status" value="1"/>
</dbReference>
<dbReference type="InterPro" id="IPR032675">
    <property type="entry name" value="LRR_dom_sf"/>
</dbReference>
<dbReference type="SUPFAM" id="SSF52540">
    <property type="entry name" value="P-loop containing nucleoside triphosphate hydrolases"/>
    <property type="match status" value="1"/>
</dbReference>
<comment type="similarity">
    <text evidence="1">Belongs to the disease resistance NB-LRR family.</text>
</comment>